<reference evidence="3 4" key="1">
    <citation type="submission" date="2018-06" db="EMBL/GenBank/DDBJ databases">
        <authorList>
            <consortium name="Pathogen Informatics"/>
            <person name="Doyle S."/>
        </authorList>
    </citation>
    <scope>NUCLEOTIDE SEQUENCE [LARGE SCALE GENOMIC DNA]</scope>
    <source>
        <strain evidence="3 4">NCTC11091</strain>
    </source>
</reference>
<evidence type="ECO:0000259" key="2">
    <source>
        <dbReference type="Pfam" id="PF13511"/>
    </source>
</evidence>
<sequence length="236" mass="25844">MPTVRDFPLSQVSGWVLAVVLAATMGSVIPVQAAVYRSVDSAGNVTYTDNPTTAYHHSHDSQKITLMDALTGENTPSTSHDVNQGSSGANNSHATGAPPNDPKLRVSQQGDYQLAIQSPAVDTVYRRPAQSIDIAVKVRPSLKPSDRLVYRVNGKHIATTQDTHYQISTLDFVPEQYTLTVEIQNIKGAVIASASCPFYVLQNTALLRQKRQAAAKQAAYNRLPWYQKILVRRNTN</sequence>
<dbReference type="Pfam" id="PF13511">
    <property type="entry name" value="DUF4124"/>
    <property type="match status" value="1"/>
</dbReference>
<name>A0A378Q4S6_9GAMM</name>
<dbReference type="EMBL" id="UGQA01000001">
    <property type="protein sequence ID" value="STY95675.1"/>
    <property type="molecule type" value="Genomic_DNA"/>
</dbReference>
<gene>
    <name evidence="3" type="ORF">NCTC11091_01473</name>
</gene>
<evidence type="ECO:0000313" key="3">
    <source>
        <dbReference type="EMBL" id="STY95675.1"/>
    </source>
</evidence>
<evidence type="ECO:0000313" key="4">
    <source>
        <dbReference type="Proteomes" id="UP000255193"/>
    </source>
</evidence>
<proteinExistence type="predicted"/>
<dbReference type="InterPro" id="IPR025392">
    <property type="entry name" value="DUF4124"/>
</dbReference>
<protein>
    <recommendedName>
        <fullName evidence="2">DUF4124 domain-containing protein</fullName>
    </recommendedName>
</protein>
<evidence type="ECO:0000256" key="1">
    <source>
        <dbReference type="SAM" id="MobiDB-lite"/>
    </source>
</evidence>
<feature type="region of interest" description="Disordered" evidence="1">
    <location>
        <begin position="71"/>
        <end position="109"/>
    </location>
</feature>
<dbReference type="Proteomes" id="UP000255193">
    <property type="component" value="Unassembled WGS sequence"/>
</dbReference>
<feature type="compositionally biased region" description="Polar residues" evidence="1">
    <location>
        <begin position="72"/>
        <end position="94"/>
    </location>
</feature>
<organism evidence="3 4">
    <name type="scientific">Faucicola atlantae</name>
    <dbReference type="NCBI Taxonomy" id="34059"/>
    <lineage>
        <taxon>Bacteria</taxon>
        <taxon>Pseudomonadati</taxon>
        <taxon>Pseudomonadota</taxon>
        <taxon>Gammaproteobacteria</taxon>
        <taxon>Moraxellales</taxon>
        <taxon>Moraxellaceae</taxon>
        <taxon>Faucicola</taxon>
    </lineage>
</organism>
<dbReference type="AlphaFoldDB" id="A0A378Q4S6"/>
<feature type="domain" description="DUF4124" evidence="2">
    <location>
        <begin position="30"/>
        <end position="55"/>
    </location>
</feature>
<dbReference type="RefSeq" id="WP_079352269.1">
    <property type="nucleotide sequence ID" value="NZ_MXAO01000093.1"/>
</dbReference>
<accession>A0A378Q4S6</accession>